<proteinExistence type="predicted"/>
<dbReference type="PANTHER" id="PTHR22847">
    <property type="entry name" value="WD40 REPEAT PROTEIN"/>
    <property type="match status" value="1"/>
</dbReference>
<feature type="repeat" description="WD" evidence="3">
    <location>
        <begin position="20"/>
        <end position="52"/>
    </location>
</feature>
<dbReference type="Pfam" id="PF00400">
    <property type="entry name" value="WD40"/>
    <property type="match status" value="2"/>
</dbReference>
<evidence type="ECO:0000313" key="4">
    <source>
        <dbReference type="EMBL" id="VDK81611.1"/>
    </source>
</evidence>
<keyword evidence="2" id="KW-0677">Repeat</keyword>
<dbReference type="EMBL" id="UYRU01043369">
    <property type="protein sequence ID" value="VDK81611.1"/>
    <property type="molecule type" value="Genomic_DNA"/>
</dbReference>
<evidence type="ECO:0000313" key="5">
    <source>
        <dbReference type="Proteomes" id="UP000281553"/>
    </source>
</evidence>
<dbReference type="InterPro" id="IPR001680">
    <property type="entry name" value="WD40_rpt"/>
</dbReference>
<evidence type="ECO:0000256" key="2">
    <source>
        <dbReference type="ARBA" id="ARBA00022737"/>
    </source>
</evidence>
<organism evidence="4 5">
    <name type="scientific">Dibothriocephalus latus</name>
    <name type="common">Fish tapeworm</name>
    <name type="synonym">Diphyllobothrium latum</name>
    <dbReference type="NCBI Taxonomy" id="60516"/>
    <lineage>
        <taxon>Eukaryota</taxon>
        <taxon>Metazoa</taxon>
        <taxon>Spiralia</taxon>
        <taxon>Lophotrochozoa</taxon>
        <taxon>Platyhelminthes</taxon>
        <taxon>Cestoda</taxon>
        <taxon>Eucestoda</taxon>
        <taxon>Diphyllobothriidea</taxon>
        <taxon>Diphyllobothriidae</taxon>
        <taxon>Dibothriocephalus</taxon>
    </lineage>
</organism>
<dbReference type="PANTHER" id="PTHR22847:SF637">
    <property type="entry name" value="WD REPEAT DOMAIN 5B"/>
    <property type="match status" value="1"/>
</dbReference>
<dbReference type="OrthoDB" id="674604at2759"/>
<dbReference type="InterPro" id="IPR015943">
    <property type="entry name" value="WD40/YVTN_repeat-like_dom_sf"/>
</dbReference>
<feature type="repeat" description="WD" evidence="3">
    <location>
        <begin position="65"/>
        <end position="104"/>
    </location>
</feature>
<dbReference type="SMART" id="SM00320">
    <property type="entry name" value="WD40"/>
    <property type="match status" value="2"/>
</dbReference>
<dbReference type="SUPFAM" id="SSF50978">
    <property type="entry name" value="WD40 repeat-like"/>
    <property type="match status" value="1"/>
</dbReference>
<gene>
    <name evidence="4" type="ORF">DILT_LOCUS3254</name>
</gene>
<dbReference type="GO" id="GO:1990234">
    <property type="term" value="C:transferase complex"/>
    <property type="evidence" value="ECO:0007669"/>
    <property type="project" value="UniProtKB-ARBA"/>
</dbReference>
<name>A0A3P6UVQ3_DIBLA</name>
<reference evidence="4 5" key="1">
    <citation type="submission" date="2018-11" db="EMBL/GenBank/DDBJ databases">
        <authorList>
            <consortium name="Pathogen Informatics"/>
        </authorList>
    </citation>
    <scope>NUCLEOTIDE SEQUENCE [LARGE SCALE GENOMIC DNA]</scope>
</reference>
<evidence type="ECO:0000256" key="3">
    <source>
        <dbReference type="PROSITE-ProRule" id="PRU00221"/>
    </source>
</evidence>
<accession>A0A3P6UVQ3</accession>
<dbReference type="Gene3D" id="2.130.10.10">
    <property type="entry name" value="YVTN repeat-like/Quinoprotein amine dehydrogenase"/>
    <property type="match status" value="1"/>
</dbReference>
<dbReference type="InterPro" id="IPR036322">
    <property type="entry name" value="WD40_repeat_dom_sf"/>
</dbReference>
<dbReference type="Proteomes" id="UP000281553">
    <property type="component" value="Unassembled WGS sequence"/>
</dbReference>
<dbReference type="PROSITE" id="PS50294">
    <property type="entry name" value="WD_REPEATS_REGION"/>
    <property type="match status" value="2"/>
</dbReference>
<protein>
    <submittedName>
        <fullName evidence="4">Uncharacterized protein</fullName>
    </submittedName>
</protein>
<evidence type="ECO:0000256" key="1">
    <source>
        <dbReference type="ARBA" id="ARBA00022574"/>
    </source>
</evidence>
<dbReference type="AlphaFoldDB" id="A0A3P6UVQ3"/>
<keyword evidence="5" id="KW-1185">Reference proteome</keyword>
<keyword evidence="1 3" id="KW-0853">WD repeat</keyword>
<sequence>MGSAAANTRTKPTYEPAVKLEGHHEEVNCIAVSADGSLLASGSEDFSVRIWNFGEGASYECIRELVGHTEYVVCVAFMGNYLLSGSGDMTLRKWNVSTGACELVCYLSPNFTRRIFRGFHSTVNYFILVR</sequence>
<dbReference type="PROSITE" id="PS50082">
    <property type="entry name" value="WD_REPEATS_2"/>
    <property type="match status" value="2"/>
</dbReference>